<dbReference type="Proteomes" id="UP000095767">
    <property type="component" value="Unassembled WGS sequence"/>
</dbReference>
<dbReference type="EMBL" id="LWDX02036667">
    <property type="protein sequence ID" value="OEL25682.1"/>
    <property type="molecule type" value="Genomic_DNA"/>
</dbReference>
<feature type="domain" description="Amine oxidase" evidence="1">
    <location>
        <begin position="1"/>
        <end position="75"/>
    </location>
</feature>
<comment type="caution">
    <text evidence="2">The sequence shown here is derived from an EMBL/GenBank/DDBJ whole genome shotgun (WGS) entry which is preliminary data.</text>
</comment>
<dbReference type="InterPro" id="IPR036188">
    <property type="entry name" value="FAD/NAD-bd_sf"/>
</dbReference>
<dbReference type="STRING" id="888268.A0A1E5VKT0"/>
<accession>A0A1E5VKT0</accession>
<sequence>LAAAHELVRSGGARVTLYEEEDHLGGHARTMAVDDDDSTGPVHLDLGFMVFNRVRIEHLSMHTLVTNLDLLCVLFCLGPSSLLVNLRSRKLA</sequence>
<gene>
    <name evidence="2" type="ORF">BAE44_0013299</name>
</gene>
<proteinExistence type="predicted"/>
<evidence type="ECO:0000313" key="2">
    <source>
        <dbReference type="EMBL" id="OEL25682.1"/>
    </source>
</evidence>
<evidence type="ECO:0000259" key="1">
    <source>
        <dbReference type="Pfam" id="PF01593"/>
    </source>
</evidence>
<dbReference type="OrthoDB" id="688977at2759"/>
<dbReference type="InterPro" id="IPR002937">
    <property type="entry name" value="Amino_oxidase"/>
</dbReference>
<dbReference type="AlphaFoldDB" id="A0A1E5VKT0"/>
<protein>
    <recommendedName>
        <fullName evidence="1">Amine oxidase domain-containing protein</fullName>
    </recommendedName>
</protein>
<keyword evidence="3" id="KW-1185">Reference proteome</keyword>
<organism evidence="2 3">
    <name type="scientific">Dichanthelium oligosanthes</name>
    <dbReference type="NCBI Taxonomy" id="888268"/>
    <lineage>
        <taxon>Eukaryota</taxon>
        <taxon>Viridiplantae</taxon>
        <taxon>Streptophyta</taxon>
        <taxon>Embryophyta</taxon>
        <taxon>Tracheophyta</taxon>
        <taxon>Spermatophyta</taxon>
        <taxon>Magnoliopsida</taxon>
        <taxon>Liliopsida</taxon>
        <taxon>Poales</taxon>
        <taxon>Poaceae</taxon>
        <taxon>PACMAD clade</taxon>
        <taxon>Panicoideae</taxon>
        <taxon>Panicodae</taxon>
        <taxon>Paniceae</taxon>
        <taxon>Dichantheliinae</taxon>
        <taxon>Dichanthelium</taxon>
    </lineage>
</organism>
<name>A0A1E5VKT0_9POAL</name>
<dbReference type="GO" id="GO:0016491">
    <property type="term" value="F:oxidoreductase activity"/>
    <property type="evidence" value="ECO:0007669"/>
    <property type="project" value="InterPro"/>
</dbReference>
<dbReference type="Gene3D" id="3.50.50.60">
    <property type="entry name" value="FAD/NAD(P)-binding domain"/>
    <property type="match status" value="1"/>
</dbReference>
<reference evidence="2 3" key="1">
    <citation type="submission" date="2016-09" db="EMBL/GenBank/DDBJ databases">
        <title>The draft genome of Dichanthelium oligosanthes: A C3 panicoid grass species.</title>
        <authorList>
            <person name="Studer A.J."/>
            <person name="Schnable J.C."/>
            <person name="Brutnell T.P."/>
        </authorList>
    </citation>
    <scope>NUCLEOTIDE SEQUENCE [LARGE SCALE GENOMIC DNA]</scope>
    <source>
        <strain evidence="3">cv. Kellogg 1175</strain>
        <tissue evidence="2">Leaf</tissue>
    </source>
</reference>
<dbReference type="Gene3D" id="3.90.660.10">
    <property type="match status" value="1"/>
</dbReference>
<dbReference type="GO" id="GO:0050660">
    <property type="term" value="F:flavin adenine dinucleotide binding"/>
    <property type="evidence" value="ECO:0007669"/>
    <property type="project" value="UniProtKB-ARBA"/>
</dbReference>
<dbReference type="SUPFAM" id="SSF51905">
    <property type="entry name" value="FAD/NAD(P)-binding domain"/>
    <property type="match status" value="1"/>
</dbReference>
<feature type="non-terminal residue" evidence="2">
    <location>
        <position position="1"/>
    </location>
</feature>
<dbReference type="Pfam" id="PF01593">
    <property type="entry name" value="Amino_oxidase"/>
    <property type="match status" value="1"/>
</dbReference>
<evidence type="ECO:0000313" key="3">
    <source>
        <dbReference type="Proteomes" id="UP000095767"/>
    </source>
</evidence>